<dbReference type="SUPFAM" id="SSF56281">
    <property type="entry name" value="Metallo-hydrolase/oxidoreductase"/>
    <property type="match status" value="1"/>
</dbReference>
<dbReference type="Gene3D" id="3.60.15.10">
    <property type="entry name" value="Ribonuclease Z/Hydroxyacylglutathione hydrolase-like"/>
    <property type="match status" value="1"/>
</dbReference>
<reference evidence="1 2" key="1">
    <citation type="journal article" date="2010" name="Stand. Genomic Sci.">
        <title>Complete genome sequence of Conexibacter woesei type strain (ID131577).</title>
        <authorList>
            <person name="Pukall R."/>
            <person name="Lapidus A."/>
            <person name="Glavina Del Rio T."/>
            <person name="Copeland A."/>
            <person name="Tice H."/>
            <person name="Cheng J.-F."/>
            <person name="Lucas S."/>
            <person name="Chen F."/>
            <person name="Nolan M."/>
            <person name="Bruce D."/>
            <person name="Goodwin L."/>
            <person name="Pitluck S."/>
            <person name="Mavromatis K."/>
            <person name="Ivanova N."/>
            <person name="Ovchinnikova G."/>
            <person name="Pati A."/>
            <person name="Chen A."/>
            <person name="Palaniappan K."/>
            <person name="Land M."/>
            <person name="Hauser L."/>
            <person name="Chang Y.-J."/>
            <person name="Jeffries C.D."/>
            <person name="Chain P."/>
            <person name="Meincke L."/>
            <person name="Sims D."/>
            <person name="Brettin T."/>
            <person name="Detter J.C."/>
            <person name="Rohde M."/>
            <person name="Goeker M."/>
            <person name="Bristow J."/>
            <person name="Eisen J.A."/>
            <person name="Markowitz V."/>
            <person name="Kyrpides N.C."/>
            <person name="Klenk H.-P."/>
            <person name="Hugenholtz P."/>
        </authorList>
    </citation>
    <scope>NUCLEOTIDE SEQUENCE [LARGE SCALE GENOMIC DNA]</scope>
    <source>
        <strain evidence="2">DSM 14684 / CIP 108061 / JCM 11494 / NBRC 100937 / ID131577</strain>
    </source>
</reference>
<protein>
    <submittedName>
        <fullName evidence="1">Hydrolase (Metallo-beta-lactamase superfamily)-like protein</fullName>
    </submittedName>
</protein>
<dbReference type="STRING" id="469383.Cwoe_5057"/>
<dbReference type="InterPro" id="IPR036866">
    <property type="entry name" value="RibonucZ/Hydroxyglut_hydro"/>
</dbReference>
<dbReference type="HOGENOM" id="CLU_695819_0_0_11"/>
<gene>
    <name evidence="1" type="ordered locus">Cwoe_5057</name>
</gene>
<dbReference type="eggNOG" id="COG2333">
    <property type="taxonomic scope" value="Bacteria"/>
</dbReference>
<organism evidence="1 2">
    <name type="scientific">Conexibacter woesei (strain DSM 14684 / CCUG 47730 / CIP 108061 / JCM 11494 / NBRC 100937 / ID131577)</name>
    <dbReference type="NCBI Taxonomy" id="469383"/>
    <lineage>
        <taxon>Bacteria</taxon>
        <taxon>Bacillati</taxon>
        <taxon>Actinomycetota</taxon>
        <taxon>Thermoleophilia</taxon>
        <taxon>Solirubrobacterales</taxon>
        <taxon>Conexibacteraceae</taxon>
        <taxon>Conexibacter</taxon>
    </lineage>
</organism>
<dbReference type="Proteomes" id="UP000008229">
    <property type="component" value="Chromosome"/>
</dbReference>
<dbReference type="OrthoDB" id="9783680at2"/>
<dbReference type="InterPro" id="IPR052159">
    <property type="entry name" value="Competence_DNA_uptake"/>
</dbReference>
<dbReference type="GO" id="GO:0016787">
    <property type="term" value="F:hydrolase activity"/>
    <property type="evidence" value="ECO:0007669"/>
    <property type="project" value="UniProtKB-KW"/>
</dbReference>
<sequence>MPARLTFQFLDTGMGDGTLVQMRRHGAAFDRLMLVDFGEKGSPFTVAHEDALAYLVEQIDQNSMARGSAHPYVDGLVLTHPDSDHYNKVPQLLDATYPSYGKRRRLRFGKLSYSGASKEYKTVVEGRLNGRVDAGIDPMPSCYASKLSGSHNLAPWDTHGPIKLYVLSSNWPHRAAKTNPKSVVLMFELDGKRVILCGDATKATERHILKTVMRGDTGQVRCHALKLGHHGSKGSSGVDWVKATRPHAIFASGDQVWTHPYCGAICRFVVHDTLVDHFSKDSYFTCGDRGTYHNNATTLAICMNLWYLAQRKSEKLIDEETGASVVAAAGACFGVQWELTIEAGHPIELTRTQTYLPKPANVDDPYPCAAPSVPVPA</sequence>
<keyword evidence="2" id="KW-1185">Reference proteome</keyword>
<dbReference type="EMBL" id="CP001854">
    <property type="protein sequence ID" value="ADB53468.1"/>
    <property type="molecule type" value="Genomic_DNA"/>
</dbReference>
<dbReference type="RefSeq" id="WP_012936519.1">
    <property type="nucleotide sequence ID" value="NC_013739.1"/>
</dbReference>
<reference evidence="2" key="2">
    <citation type="submission" date="2010-01" db="EMBL/GenBank/DDBJ databases">
        <title>The complete genome of Conexibacter woesei DSM 14684.</title>
        <authorList>
            <consortium name="US DOE Joint Genome Institute (JGI-PGF)"/>
            <person name="Lucas S."/>
            <person name="Copeland A."/>
            <person name="Lapidus A."/>
            <person name="Glavina del Rio T."/>
            <person name="Dalin E."/>
            <person name="Tice H."/>
            <person name="Bruce D."/>
            <person name="Goodwin L."/>
            <person name="Pitluck S."/>
            <person name="Kyrpides N."/>
            <person name="Mavromatis K."/>
            <person name="Ivanova N."/>
            <person name="Mikhailova N."/>
            <person name="Chertkov O."/>
            <person name="Brettin T."/>
            <person name="Detter J.C."/>
            <person name="Han C."/>
            <person name="Larimer F."/>
            <person name="Land M."/>
            <person name="Hauser L."/>
            <person name="Markowitz V."/>
            <person name="Cheng J.-F."/>
            <person name="Hugenholtz P."/>
            <person name="Woyke T."/>
            <person name="Wu D."/>
            <person name="Pukall R."/>
            <person name="Steenblock K."/>
            <person name="Schneider S."/>
            <person name="Klenk H.-P."/>
            <person name="Eisen J.A."/>
        </authorList>
    </citation>
    <scope>NUCLEOTIDE SEQUENCE [LARGE SCALE GENOMIC DNA]</scope>
    <source>
        <strain evidence="2">DSM 14684 / CIP 108061 / JCM 11494 / NBRC 100937 / ID131577</strain>
    </source>
</reference>
<dbReference type="AlphaFoldDB" id="D3FD76"/>
<evidence type="ECO:0000313" key="2">
    <source>
        <dbReference type="Proteomes" id="UP000008229"/>
    </source>
</evidence>
<evidence type="ECO:0000313" key="1">
    <source>
        <dbReference type="EMBL" id="ADB53468.1"/>
    </source>
</evidence>
<accession>D3FD76</accession>
<keyword evidence="1" id="KW-0378">Hydrolase</keyword>
<dbReference type="KEGG" id="cwo:Cwoe_5057"/>
<name>D3FD76_CONWI</name>
<dbReference type="PANTHER" id="PTHR30619">
    <property type="entry name" value="DNA INTERNALIZATION/COMPETENCE PROTEIN COMEC/REC2"/>
    <property type="match status" value="1"/>
</dbReference>
<proteinExistence type="predicted"/>
<dbReference type="PANTHER" id="PTHR30619:SF1">
    <property type="entry name" value="RECOMBINATION PROTEIN 2"/>
    <property type="match status" value="1"/>
</dbReference>